<dbReference type="EMBL" id="CABVLU010000002">
    <property type="protein sequence ID" value="VVT50700.1"/>
    <property type="molecule type" value="Genomic_DNA"/>
</dbReference>
<dbReference type="RefSeq" id="XP_031853460.1">
    <property type="nucleotide sequence ID" value="XM_031997569.1"/>
</dbReference>
<accession>A0A5E8BGM1</accession>
<evidence type="ECO:0000313" key="1">
    <source>
        <dbReference type="EMBL" id="VVT50700.1"/>
    </source>
</evidence>
<dbReference type="Proteomes" id="UP000398389">
    <property type="component" value="Unassembled WGS sequence"/>
</dbReference>
<evidence type="ECO:0000313" key="2">
    <source>
        <dbReference type="Proteomes" id="UP000398389"/>
    </source>
</evidence>
<dbReference type="AlphaFoldDB" id="A0A5E8BGM1"/>
<proteinExistence type="predicted"/>
<name>A0A5E8BGM1_9ASCO</name>
<reference evidence="1 2" key="1">
    <citation type="submission" date="2019-09" db="EMBL/GenBank/DDBJ databases">
        <authorList>
            <person name="Brejova B."/>
        </authorList>
    </citation>
    <scope>NUCLEOTIDE SEQUENCE [LARGE SCALE GENOMIC DNA]</scope>
</reference>
<keyword evidence="2" id="KW-1185">Reference proteome</keyword>
<protein>
    <submittedName>
        <fullName evidence="1">Uncharacterized protein</fullName>
    </submittedName>
</protein>
<dbReference type="GeneID" id="43581669"/>
<gene>
    <name evidence="1" type="ORF">SAPINGB_P002851</name>
</gene>
<sequence length="379" mass="42567">MGVSLTNNFMSLTMSRLVHDALLARFIIRPVPRSVSQTIAIYSYFANLTSQENLIQYRHARDINSGSRLNHFRLLINDPLPPVDPETWSFLLNEPVSTPEENSQVLTNVSLDNSLLNDKSLASMKQPAFSNSNPSTTDVINYKNSDHSERIGIWRKHRLAVKQVSFPARLDLLAAKLRSLIDNNEQLHKDITLDTIKSIWAEIPAYSPLSPSELKAYQESYASSKTENKDSSSDENIKPIIHLTAQNDGTLLPKSVESDIIGTTQIVLDNETNTVVPLEEVLFDRFTANNGKLIQDYNSTNTHHQFYDAQKYTHFNLTLSMLTREPKAITYASNMSLLNKITRKKKRARTSGKLIGEASLVSLRDDALAGFTGTLGFEI</sequence>
<organism evidence="1 2">
    <name type="scientific">Magnusiomyces paraingens</name>
    <dbReference type="NCBI Taxonomy" id="2606893"/>
    <lineage>
        <taxon>Eukaryota</taxon>
        <taxon>Fungi</taxon>
        <taxon>Dikarya</taxon>
        <taxon>Ascomycota</taxon>
        <taxon>Saccharomycotina</taxon>
        <taxon>Dipodascomycetes</taxon>
        <taxon>Dipodascales</taxon>
        <taxon>Dipodascaceae</taxon>
        <taxon>Magnusiomyces</taxon>
    </lineage>
</organism>